<dbReference type="InterPro" id="IPR002816">
    <property type="entry name" value="TraB/PrgY/GumN_fam"/>
</dbReference>
<keyword evidence="1" id="KW-0812">Transmembrane</keyword>
<protein>
    <submittedName>
        <fullName evidence="2">TraB/PrgY-like protein</fullName>
    </submittedName>
</protein>
<organism evidence="2">
    <name type="scientific">uncultured marine group II euryarchaeote KM3-130-D10</name>
    <dbReference type="NCBI Taxonomy" id="526663"/>
    <lineage>
        <taxon>Archaea</taxon>
        <taxon>Methanobacteriati</taxon>
        <taxon>Thermoplasmatota</taxon>
        <taxon>Candidatus Poseidoniia</taxon>
        <taxon>Candidatus Poseidoniales</taxon>
        <taxon>environmental samples</taxon>
    </lineage>
</organism>
<feature type="transmembrane region" description="Helical" evidence="1">
    <location>
        <begin position="287"/>
        <end position="304"/>
    </location>
</feature>
<dbReference type="PANTHER" id="PTHR21530">
    <property type="entry name" value="PHEROMONE SHUTDOWN PROTEIN"/>
    <property type="match status" value="1"/>
</dbReference>
<dbReference type="CDD" id="cd14726">
    <property type="entry name" value="TraB_PrgY-like"/>
    <property type="match status" value="1"/>
</dbReference>
<keyword evidence="1" id="KW-0472">Membrane</keyword>
<keyword evidence="1" id="KW-1133">Transmembrane helix</keyword>
<dbReference type="InterPro" id="IPR046345">
    <property type="entry name" value="TraB_PrgY-like"/>
</dbReference>
<dbReference type="AlphaFoldDB" id="B3V6L1"/>
<reference evidence="2" key="2">
    <citation type="submission" date="2008-08" db="EMBL/GenBank/DDBJ databases">
        <authorList>
            <person name="Martin-Cuadrado A.-B."/>
            <person name="Rodriguez-Valera F."/>
            <person name="Moreira D."/>
            <person name="Alba J.-C."/>
            <person name="Ivars-Martinez E."/>
            <person name="Henn M.R."/>
            <person name="Talla E."/>
            <person name="Lopez-Garcia P."/>
        </authorList>
    </citation>
    <scope>NUCLEOTIDE SEQUENCE</scope>
</reference>
<dbReference type="NCBIfam" id="TIGR00261">
    <property type="entry name" value="traB"/>
    <property type="match status" value="1"/>
</dbReference>
<reference evidence="2" key="1">
    <citation type="journal article" date="2008" name="ISME J.">
        <title>Hindsight in the relative abundance, metabolic potential and genome dynamics of uncultivated marine archaea from comparative metagenomic analyses of bathypelagic plankton of different oceanic regions.</title>
        <authorList>
            <person name="Martin-Cuadrado A.B."/>
            <person name="Rodriguez-Valera F."/>
            <person name="Moreira D."/>
            <person name="Alba J.C."/>
            <person name="Ivars-Martinez E."/>
            <person name="Henn M.R."/>
            <person name="Talla E."/>
            <person name="Lopez-Garcia P."/>
        </authorList>
    </citation>
    <scope>NUCLEOTIDE SEQUENCE</scope>
</reference>
<evidence type="ECO:0000313" key="2">
    <source>
        <dbReference type="EMBL" id="ACF09935.1"/>
    </source>
</evidence>
<dbReference type="PANTHER" id="PTHR21530:SF7">
    <property type="entry name" value="TRAB DOMAIN-CONTAINING PROTEIN"/>
    <property type="match status" value="1"/>
</dbReference>
<proteinExistence type="predicted"/>
<feature type="transmembrane region" description="Helical" evidence="1">
    <location>
        <begin position="256"/>
        <end position="275"/>
    </location>
</feature>
<dbReference type="EMBL" id="EU686639">
    <property type="protein sequence ID" value="ACF09935.1"/>
    <property type="molecule type" value="Genomic_DNA"/>
</dbReference>
<feature type="transmembrane region" description="Helical" evidence="1">
    <location>
        <begin position="310"/>
        <end position="332"/>
    </location>
</feature>
<feature type="transmembrane region" description="Helical" evidence="1">
    <location>
        <begin position="367"/>
        <end position="394"/>
    </location>
</feature>
<sequence length="395" mass="42267">MSSDSVSDGNVKNVVDIDDDLRLVGTAHISSTSVALVRQQIEDWGPDLVAVELCESRKASLLDPEALENEDLLKILNDGKSHMILLQSALAAEQRRMGIASGEKPGAELLAAIEAAEEAAVPIELIDRDVVITLRRAWSKMGLREKWRVMDAFLWQEDDDDEASVEELLEDSDMLSNLMEEAREVAPGAGSVLIDERDAFIAGRLQQIRGKGRVLAVVGAGHLNGIVHQLGEPAMESTSRLAELNEEPGKPVLPKLLVAAIPILFFSVVGWLAYTGQLSDLRRSAEIWLVVNAGLTGLGIIIARGHPLSVIVGALASPLTSLNPFVAAGWVAGYTQLKVDAPIGKDAQDFLALDEVSLFWKNRVGKVLLVTALGNLGSVAGTWIAAAGILGIVFG</sequence>
<accession>B3V6L1</accession>
<dbReference type="Pfam" id="PF01963">
    <property type="entry name" value="TraB_PrgY_gumN"/>
    <property type="match status" value="1"/>
</dbReference>
<name>B3V6L1_9ARCH</name>
<dbReference type="InterPro" id="IPR005230">
    <property type="entry name" value="TraB_bac"/>
</dbReference>
<evidence type="ECO:0000256" key="1">
    <source>
        <dbReference type="SAM" id="Phobius"/>
    </source>
</evidence>